<dbReference type="InterPro" id="IPR053167">
    <property type="entry name" value="Spore_coat_component"/>
</dbReference>
<evidence type="ECO:0000313" key="3">
    <source>
        <dbReference type="EMBL" id="KGD64848.1"/>
    </source>
</evidence>
<reference evidence="3 4" key="1">
    <citation type="submission" date="2012-09" db="EMBL/GenBank/DDBJ databases">
        <title>Genome Sequence of alkane-degrading Bacterium Alcanivorax sp. 19-m-6.</title>
        <authorList>
            <person name="Lai Q."/>
            <person name="Shao Z."/>
        </authorList>
    </citation>
    <scope>NUCLEOTIDE SEQUENCE [LARGE SCALE GENOMIC DNA]</scope>
    <source>
        <strain evidence="3 4">19-m-6</strain>
    </source>
</reference>
<dbReference type="AlphaFoldDB" id="A0A095TR26"/>
<keyword evidence="4" id="KW-1185">Reference proteome</keyword>
<protein>
    <recommendedName>
        <fullName evidence="2">Spore coat protein U/FanG domain-containing protein</fullName>
    </recommendedName>
</protein>
<dbReference type="PATRIC" id="fig|1177154.3.peg.1791"/>
<proteinExistence type="predicted"/>
<sequence>MMNKILAMALLATASSLPMAAQASSTSDSFQVRLSLVGSCSIESVENLDFGTLSVDDVSSGTQTETGDIGIACSKGTSYDIGLSGTNGTRTLRSHNGSTVSYELYQDSGNSIDWDNISVLSGTGTGTMVTHTVSGHLPGTFTLNPNDQVSGGAVLKDVVTVTLTF</sequence>
<feature type="chain" id="PRO_5001918759" description="Spore coat protein U/FanG domain-containing protein" evidence="1">
    <location>
        <begin position="21"/>
        <end position="165"/>
    </location>
</feature>
<organism evidence="3 4">
    <name type="scientific">Alcanivorax nanhaiticus</name>
    <dbReference type="NCBI Taxonomy" id="1177154"/>
    <lineage>
        <taxon>Bacteria</taxon>
        <taxon>Pseudomonadati</taxon>
        <taxon>Pseudomonadota</taxon>
        <taxon>Gammaproteobacteria</taxon>
        <taxon>Oceanospirillales</taxon>
        <taxon>Alcanivoracaceae</taxon>
        <taxon>Alcanivorax</taxon>
    </lineage>
</organism>
<dbReference type="EMBL" id="ARXV01000006">
    <property type="protein sequence ID" value="KGD64848.1"/>
    <property type="molecule type" value="Genomic_DNA"/>
</dbReference>
<dbReference type="InterPro" id="IPR007893">
    <property type="entry name" value="Spore_coat_U/FanG"/>
</dbReference>
<accession>A0A095TR26</accession>
<feature type="domain" description="Spore coat protein U/FanG" evidence="2">
    <location>
        <begin position="28"/>
        <end position="162"/>
    </location>
</feature>
<dbReference type="RefSeq" id="WP_035232311.1">
    <property type="nucleotide sequence ID" value="NZ_ARXV01000006.1"/>
</dbReference>
<dbReference type="PANTHER" id="PTHR37089">
    <property type="entry name" value="PROTEIN U-RELATED"/>
    <property type="match status" value="1"/>
</dbReference>
<evidence type="ECO:0000256" key="1">
    <source>
        <dbReference type="SAM" id="SignalP"/>
    </source>
</evidence>
<gene>
    <name evidence="3" type="ORF">Y5S_01756</name>
</gene>
<dbReference type="Proteomes" id="UP000029444">
    <property type="component" value="Unassembled WGS sequence"/>
</dbReference>
<feature type="signal peptide" evidence="1">
    <location>
        <begin position="1"/>
        <end position="20"/>
    </location>
</feature>
<dbReference type="Pfam" id="PF05229">
    <property type="entry name" value="SCPU"/>
    <property type="match status" value="1"/>
</dbReference>
<name>A0A095TR26_9GAMM</name>
<keyword evidence="1" id="KW-0732">Signal</keyword>
<comment type="caution">
    <text evidence="3">The sequence shown here is derived from an EMBL/GenBank/DDBJ whole genome shotgun (WGS) entry which is preliminary data.</text>
</comment>
<dbReference type="STRING" id="1177154.Y5S_01756"/>
<evidence type="ECO:0000259" key="2">
    <source>
        <dbReference type="Pfam" id="PF05229"/>
    </source>
</evidence>
<dbReference type="eggNOG" id="COG5430">
    <property type="taxonomic scope" value="Bacteria"/>
</dbReference>
<evidence type="ECO:0000313" key="4">
    <source>
        <dbReference type="Proteomes" id="UP000029444"/>
    </source>
</evidence>